<dbReference type="PANTHER" id="PTHR10869:SF246">
    <property type="entry name" value="TRANSMEMBRANE PROLYL 4-HYDROXYLASE"/>
    <property type="match status" value="1"/>
</dbReference>
<dbReference type="HOGENOM" id="CLU_106572_0_0_5"/>
<dbReference type="InterPro" id="IPR005123">
    <property type="entry name" value="Oxoglu/Fe-dep_dioxygenase_dom"/>
</dbReference>
<keyword evidence="6" id="KW-0408">Iron</keyword>
<keyword evidence="2" id="KW-0479">Metal-binding</keyword>
<evidence type="ECO:0000256" key="2">
    <source>
        <dbReference type="ARBA" id="ARBA00022723"/>
    </source>
</evidence>
<dbReference type="EMBL" id="CP004393">
    <property type="protein sequence ID" value="AJE45583.1"/>
    <property type="molecule type" value="Genomic_DNA"/>
</dbReference>
<dbReference type="InterPro" id="IPR006620">
    <property type="entry name" value="Pro_4_hyd_alph"/>
</dbReference>
<dbReference type="InterPro" id="IPR044862">
    <property type="entry name" value="Pro_4_hyd_alph_FE2OG_OXY"/>
</dbReference>
<dbReference type="KEGG" id="cid:P73_0868"/>
<dbReference type="PANTHER" id="PTHR10869">
    <property type="entry name" value="PROLYL 4-HYDROXYLASE ALPHA SUBUNIT"/>
    <property type="match status" value="1"/>
</dbReference>
<gene>
    <name evidence="8" type="ORF">P73_0868</name>
</gene>
<dbReference type="AlphaFoldDB" id="A0A0B5DPU4"/>
<evidence type="ECO:0000313" key="9">
    <source>
        <dbReference type="Proteomes" id="UP000031521"/>
    </source>
</evidence>
<dbReference type="InterPro" id="IPR045054">
    <property type="entry name" value="P4HA-like"/>
</dbReference>
<organism evidence="8 9">
    <name type="scientific">Celeribacter indicus</name>
    <dbReference type="NCBI Taxonomy" id="1208324"/>
    <lineage>
        <taxon>Bacteria</taxon>
        <taxon>Pseudomonadati</taxon>
        <taxon>Pseudomonadota</taxon>
        <taxon>Alphaproteobacteria</taxon>
        <taxon>Rhodobacterales</taxon>
        <taxon>Roseobacteraceae</taxon>
        <taxon>Celeribacter</taxon>
    </lineage>
</organism>
<comment type="cofactor">
    <cofactor evidence="1">
        <name>L-ascorbate</name>
        <dbReference type="ChEBI" id="CHEBI:38290"/>
    </cofactor>
</comment>
<dbReference type="Gene3D" id="2.60.120.620">
    <property type="entry name" value="q2cbj1_9rhob like domain"/>
    <property type="match status" value="1"/>
</dbReference>
<dbReference type="Pfam" id="PF13640">
    <property type="entry name" value="2OG-FeII_Oxy_3"/>
    <property type="match status" value="1"/>
</dbReference>
<evidence type="ECO:0000256" key="5">
    <source>
        <dbReference type="ARBA" id="ARBA00023002"/>
    </source>
</evidence>
<evidence type="ECO:0000256" key="4">
    <source>
        <dbReference type="ARBA" id="ARBA00022964"/>
    </source>
</evidence>
<accession>A0A0B5DPU4</accession>
<evidence type="ECO:0000256" key="6">
    <source>
        <dbReference type="ARBA" id="ARBA00023004"/>
    </source>
</evidence>
<name>A0A0B5DPU4_9RHOB</name>
<dbReference type="SMART" id="SM00702">
    <property type="entry name" value="P4Hc"/>
    <property type="match status" value="1"/>
</dbReference>
<dbReference type="SUPFAM" id="SSF51197">
    <property type="entry name" value="Clavaminate synthase-like"/>
    <property type="match status" value="1"/>
</dbReference>
<dbReference type="PROSITE" id="PS51471">
    <property type="entry name" value="FE2OG_OXY"/>
    <property type="match status" value="1"/>
</dbReference>
<keyword evidence="9" id="KW-1185">Reference proteome</keyword>
<sequence length="183" mass="20168">MLSVHAFEAAFSPAECDAIVALARQEELADAGLVKNRSDHGLRRADLAWLDEREGGGWIMERIMRLVAEANRSHFDFALTEFGESPQVARYGAERAGHFAWHSDIGEGALASRRKLTLVVQLSDPSDYEGGALELQPDSHIRTADRARGSAVLFPSFVLHRVTPVTAGERFSLSTWVHGPAFR</sequence>
<reference evidence="8 9" key="1">
    <citation type="journal article" date="2014" name="Int. J. Syst. Evol. Microbiol.">
        <title>Celeribacter indicus sp. nov., a polycyclic aromatic hydrocarbon-degrading bacterium from deep-sea sediment and reclassification of Huaishuia halophila as Celeribacter halophilus comb. nov.</title>
        <authorList>
            <person name="Lai Q."/>
            <person name="Cao J."/>
            <person name="Yuan J."/>
            <person name="Li F."/>
            <person name="Shao Z."/>
        </authorList>
    </citation>
    <scope>NUCLEOTIDE SEQUENCE [LARGE SCALE GENOMIC DNA]</scope>
    <source>
        <strain evidence="8">P73</strain>
    </source>
</reference>
<protein>
    <submittedName>
        <fullName evidence="8">2OG-Fe(II) oxygenase</fullName>
    </submittedName>
</protein>
<dbReference type="Proteomes" id="UP000031521">
    <property type="component" value="Chromosome"/>
</dbReference>
<feature type="domain" description="Fe2OG dioxygenase" evidence="7">
    <location>
        <begin position="82"/>
        <end position="179"/>
    </location>
</feature>
<keyword evidence="4" id="KW-0223">Dioxygenase</keyword>
<evidence type="ECO:0000313" key="8">
    <source>
        <dbReference type="EMBL" id="AJE45583.1"/>
    </source>
</evidence>
<dbReference type="GO" id="GO:0051213">
    <property type="term" value="F:dioxygenase activity"/>
    <property type="evidence" value="ECO:0007669"/>
    <property type="project" value="UniProtKB-KW"/>
</dbReference>
<dbReference type="RefSeq" id="WP_043868630.1">
    <property type="nucleotide sequence ID" value="NZ_CP004393.1"/>
</dbReference>
<dbReference type="STRING" id="1208324.P73_0868"/>
<dbReference type="OrthoDB" id="9812472at2"/>
<dbReference type="GO" id="GO:0005506">
    <property type="term" value="F:iron ion binding"/>
    <property type="evidence" value="ECO:0007669"/>
    <property type="project" value="InterPro"/>
</dbReference>
<keyword evidence="3" id="KW-0847">Vitamin C</keyword>
<keyword evidence="5" id="KW-0560">Oxidoreductase</keyword>
<dbReference type="GO" id="GO:0016705">
    <property type="term" value="F:oxidoreductase activity, acting on paired donors, with incorporation or reduction of molecular oxygen"/>
    <property type="evidence" value="ECO:0007669"/>
    <property type="project" value="InterPro"/>
</dbReference>
<evidence type="ECO:0000259" key="7">
    <source>
        <dbReference type="PROSITE" id="PS51471"/>
    </source>
</evidence>
<dbReference type="GO" id="GO:0031418">
    <property type="term" value="F:L-ascorbic acid binding"/>
    <property type="evidence" value="ECO:0007669"/>
    <property type="project" value="UniProtKB-KW"/>
</dbReference>
<evidence type="ECO:0000256" key="3">
    <source>
        <dbReference type="ARBA" id="ARBA00022896"/>
    </source>
</evidence>
<evidence type="ECO:0000256" key="1">
    <source>
        <dbReference type="ARBA" id="ARBA00001961"/>
    </source>
</evidence>
<proteinExistence type="predicted"/>